<name>A0A3M0G8Z0_9FLAO</name>
<dbReference type="EMBL" id="REFV01000005">
    <property type="protein sequence ID" value="RMB60637.1"/>
    <property type="molecule type" value="Genomic_DNA"/>
</dbReference>
<dbReference type="InterPro" id="IPR008927">
    <property type="entry name" value="6-PGluconate_DH-like_C_sf"/>
</dbReference>
<dbReference type="InterPro" id="IPR037108">
    <property type="entry name" value="TM1727-like_C_sf"/>
</dbReference>
<dbReference type="Gene3D" id="3.40.50.720">
    <property type="entry name" value="NAD(P)-binding Rossmann-like Domain"/>
    <property type="match status" value="1"/>
</dbReference>
<evidence type="ECO:0000313" key="2">
    <source>
        <dbReference type="EMBL" id="RMB60637.1"/>
    </source>
</evidence>
<keyword evidence="3" id="KW-1185">Reference proteome</keyword>
<dbReference type="AlphaFoldDB" id="A0A3M0G8Z0"/>
<dbReference type="InterPro" id="IPR018931">
    <property type="entry name" value="DUF2520"/>
</dbReference>
<comment type="caution">
    <text evidence="2">The sequence shown here is derived from an EMBL/GenBank/DDBJ whole genome shotgun (WGS) entry which is preliminary data.</text>
</comment>
<proteinExistence type="predicted"/>
<organism evidence="2 3">
    <name type="scientific">Dokdonia sinensis</name>
    <dbReference type="NCBI Taxonomy" id="2479847"/>
    <lineage>
        <taxon>Bacteria</taxon>
        <taxon>Pseudomonadati</taxon>
        <taxon>Bacteroidota</taxon>
        <taxon>Flavobacteriia</taxon>
        <taxon>Flavobacteriales</taxon>
        <taxon>Flavobacteriaceae</taxon>
        <taxon>Dokdonia</taxon>
    </lineage>
</organism>
<dbReference type="InterPro" id="IPR036291">
    <property type="entry name" value="NAD(P)-bd_dom_sf"/>
</dbReference>
<dbReference type="Proteomes" id="UP000281985">
    <property type="component" value="Unassembled WGS sequence"/>
</dbReference>
<evidence type="ECO:0000259" key="1">
    <source>
        <dbReference type="Pfam" id="PF10728"/>
    </source>
</evidence>
<dbReference type="SUPFAM" id="SSF51735">
    <property type="entry name" value="NAD(P)-binding Rossmann-fold domains"/>
    <property type="match status" value="1"/>
</dbReference>
<feature type="domain" description="DUF2520" evidence="1">
    <location>
        <begin position="122"/>
        <end position="243"/>
    </location>
</feature>
<evidence type="ECO:0000313" key="3">
    <source>
        <dbReference type="Proteomes" id="UP000281985"/>
    </source>
</evidence>
<dbReference type="OrthoDB" id="9810755at2"/>
<dbReference type="PANTHER" id="PTHR40459">
    <property type="entry name" value="CONSERVED HYPOTHETICAL ALANINE AND LEUCINE RICH PROTEIN"/>
    <property type="match status" value="1"/>
</dbReference>
<reference evidence="2 3" key="1">
    <citation type="submission" date="2018-10" db="EMBL/GenBank/DDBJ databases">
        <title>Dokdonia luteus sp. nov., isolated from sea water.</title>
        <authorList>
            <person name="Zhou L.Y."/>
            <person name="Du Z.J."/>
        </authorList>
    </citation>
    <scope>NUCLEOTIDE SEQUENCE [LARGE SCALE GENOMIC DNA]</scope>
    <source>
        <strain evidence="2 3">SH27</strain>
    </source>
</reference>
<accession>A0A3M0G8Z0</accession>
<dbReference type="SUPFAM" id="SSF48179">
    <property type="entry name" value="6-phosphogluconate dehydrogenase C-terminal domain-like"/>
    <property type="match status" value="1"/>
</dbReference>
<dbReference type="PANTHER" id="PTHR40459:SF1">
    <property type="entry name" value="CONSERVED HYPOTHETICAL ALANINE AND LEUCINE RICH PROTEIN"/>
    <property type="match status" value="1"/>
</dbReference>
<dbReference type="Pfam" id="PF10728">
    <property type="entry name" value="DUF2520"/>
    <property type="match status" value="1"/>
</dbReference>
<sequence>MQVNIIGTGNVAWHLAKRFETLPSVRLKQVCGRSPVALTPFVDLARKTASIEDLKPADVTIIAVSDDVIASVSEQIPFSNQLVVHTSGSIPMEMLSIKNRKGVFYPAQSFSMEDKVDFKNVPLCLEFEDKADKKLLSELALNLSENIHILNSAQRQQLHIAAVFANNFTNYCYTMAKEICDEHRIPFSLLHPLMEKTVAKAMAHSPQLMQTGPARRGDHNVIEQHIAKLTSQNQVDLYKAISTSLLKHYGKEL</sequence>
<protein>
    <submittedName>
        <fullName evidence="2">DUF2520 domain-containing protein</fullName>
    </submittedName>
</protein>
<dbReference type="Gene3D" id="1.10.1040.20">
    <property type="entry name" value="ProC-like, C-terminal domain"/>
    <property type="match status" value="1"/>
</dbReference>
<gene>
    <name evidence="2" type="ORF">EAX61_07335</name>
</gene>